<name>A0ABN3G5A3_9ACTN</name>
<dbReference type="Proteomes" id="UP001501584">
    <property type="component" value="Unassembled WGS sequence"/>
</dbReference>
<dbReference type="EMBL" id="BAAASX010000008">
    <property type="protein sequence ID" value="GAA2344541.1"/>
    <property type="molecule type" value="Genomic_DNA"/>
</dbReference>
<evidence type="ECO:0000313" key="2">
    <source>
        <dbReference type="Proteomes" id="UP001501584"/>
    </source>
</evidence>
<comment type="caution">
    <text evidence="1">The sequence shown here is derived from an EMBL/GenBank/DDBJ whole genome shotgun (WGS) entry which is preliminary data.</text>
</comment>
<proteinExistence type="predicted"/>
<accession>A0ABN3G5A3</accession>
<protein>
    <submittedName>
        <fullName evidence="1">Uncharacterized protein</fullName>
    </submittedName>
</protein>
<gene>
    <name evidence="1" type="ORF">GCM10010403_42420</name>
</gene>
<sequence length="60" mass="6542">MFDLGMVLTLYPPPHRLSPDLTPRQVDVSAVSAAPARVLTCPATETEPEPAKPEILSEER</sequence>
<keyword evidence="2" id="KW-1185">Reference proteome</keyword>
<evidence type="ECO:0000313" key="1">
    <source>
        <dbReference type="EMBL" id="GAA2344541.1"/>
    </source>
</evidence>
<reference evidence="1 2" key="1">
    <citation type="journal article" date="2019" name="Int. J. Syst. Evol. Microbiol.">
        <title>The Global Catalogue of Microorganisms (GCM) 10K type strain sequencing project: providing services to taxonomists for standard genome sequencing and annotation.</title>
        <authorList>
            <consortium name="The Broad Institute Genomics Platform"/>
            <consortium name="The Broad Institute Genome Sequencing Center for Infectious Disease"/>
            <person name="Wu L."/>
            <person name="Ma J."/>
        </authorList>
    </citation>
    <scope>NUCLEOTIDE SEQUENCE [LARGE SCALE GENOMIC DNA]</scope>
    <source>
        <strain evidence="1 2">JCM 6238</strain>
    </source>
</reference>
<organism evidence="1 2">
    <name type="scientific">Glycomyces rutgersensis</name>
    <dbReference type="NCBI Taxonomy" id="58115"/>
    <lineage>
        <taxon>Bacteria</taxon>
        <taxon>Bacillati</taxon>
        <taxon>Actinomycetota</taxon>
        <taxon>Actinomycetes</taxon>
        <taxon>Glycomycetales</taxon>
        <taxon>Glycomycetaceae</taxon>
        <taxon>Glycomyces</taxon>
    </lineage>
</organism>